<dbReference type="EMBL" id="NKDB02000004">
    <property type="protein sequence ID" value="RKJ94966.1"/>
    <property type="molecule type" value="Genomic_DNA"/>
</dbReference>
<dbReference type="SUPFAM" id="SSF69618">
    <property type="entry name" value="HemD-like"/>
    <property type="match status" value="1"/>
</dbReference>
<evidence type="ECO:0000313" key="11">
    <source>
        <dbReference type="EMBL" id="RKJ94966.1"/>
    </source>
</evidence>
<keyword evidence="4 9" id="KW-0456">Lyase</keyword>
<evidence type="ECO:0000256" key="2">
    <source>
        <dbReference type="ARBA" id="ARBA00008133"/>
    </source>
</evidence>
<dbReference type="RefSeq" id="WP_094437477.1">
    <property type="nucleotide sequence ID" value="NZ_NKDB02000004.1"/>
</dbReference>
<accession>A0A420K8D0</accession>
<reference evidence="11 12" key="1">
    <citation type="submission" date="2018-09" db="EMBL/GenBank/DDBJ databases">
        <title>Genome comparison of Alicycliphilus sp. BQ1, a polyurethanolytic bacterium, with its closest phylogenetic relatives Alicycliphilus denitrificans BC and K601, unable to attack polyurethane.</title>
        <authorList>
            <person name="Loza-Tavera H."/>
            <person name="Lozano L."/>
            <person name="Cevallos M."/>
            <person name="Maya-Lucas O."/>
            <person name="Garcia-Mena J."/>
            <person name="Hernandez J."/>
        </authorList>
    </citation>
    <scope>NUCLEOTIDE SEQUENCE [LARGE SCALE GENOMIC DNA]</scope>
    <source>
        <strain evidence="11 12">BQ1</strain>
    </source>
</reference>
<dbReference type="GO" id="GO:0006782">
    <property type="term" value="P:protoporphyrinogen IX biosynthetic process"/>
    <property type="evidence" value="ECO:0007669"/>
    <property type="project" value="UniProtKB-UniRule"/>
</dbReference>
<dbReference type="InterPro" id="IPR036108">
    <property type="entry name" value="4pyrrol_syn_uPrphyn_synt_sf"/>
</dbReference>
<evidence type="ECO:0000313" key="12">
    <source>
        <dbReference type="Proteomes" id="UP000216225"/>
    </source>
</evidence>
<sequence>MLSVAAPPRAIVTRPAREAAQWVADLQAHGIAAAALPLIAIGAVADPALREALQRARARLGSYRAVMFVSGNAVQYFFEENQAPGLVQQALAAINTRVWAPGPGTVAALHQAGLPASRIDAPGADAAQFDSEALWQVVAPQIGPGDRVLVVRGSSAPAAEGGNGREWLAGRIGAAGGAVDFVAAYERRAPRLDAAGQALARTAAGDGSLWLLSSSEAVAHLAAALPGQDWSRARALATHPRIAQAARAAGFGTVLECRPSLAEVVASIESPHEQ</sequence>
<comment type="pathway">
    <text evidence="1 9">Porphyrin-containing compound metabolism; protoporphyrin-IX biosynthesis; coproporphyrinogen-III from 5-aminolevulinate: step 3/4.</text>
</comment>
<proteinExistence type="inferred from homology"/>
<dbReference type="Gene3D" id="3.40.50.10090">
    <property type="match status" value="2"/>
</dbReference>
<feature type="domain" description="Tetrapyrrole biosynthesis uroporphyrinogen III synthase" evidence="10">
    <location>
        <begin position="21"/>
        <end position="256"/>
    </location>
</feature>
<dbReference type="CDD" id="cd06578">
    <property type="entry name" value="HemD"/>
    <property type="match status" value="1"/>
</dbReference>
<evidence type="ECO:0000259" key="10">
    <source>
        <dbReference type="Pfam" id="PF02602"/>
    </source>
</evidence>
<dbReference type="PANTHER" id="PTHR38042:SF1">
    <property type="entry name" value="UROPORPHYRINOGEN-III SYNTHASE, CHLOROPLASTIC"/>
    <property type="match status" value="1"/>
</dbReference>
<evidence type="ECO:0000256" key="3">
    <source>
        <dbReference type="ARBA" id="ARBA00013109"/>
    </source>
</evidence>
<comment type="function">
    <text evidence="6 9">Catalyzes cyclization of the linear tetrapyrrole, hydroxymethylbilane, to the macrocyclic uroporphyrinogen III.</text>
</comment>
<dbReference type="Pfam" id="PF02602">
    <property type="entry name" value="HEM4"/>
    <property type="match status" value="1"/>
</dbReference>
<protein>
    <recommendedName>
        <fullName evidence="7 9">Uroporphyrinogen-III synthase</fullName>
        <ecNumber evidence="3 9">4.2.1.75</ecNumber>
    </recommendedName>
</protein>
<evidence type="ECO:0000256" key="4">
    <source>
        <dbReference type="ARBA" id="ARBA00023239"/>
    </source>
</evidence>
<dbReference type="InterPro" id="IPR039793">
    <property type="entry name" value="UROS/Hem4"/>
</dbReference>
<evidence type="ECO:0000256" key="7">
    <source>
        <dbReference type="ARBA" id="ARBA00040167"/>
    </source>
</evidence>
<evidence type="ECO:0000256" key="5">
    <source>
        <dbReference type="ARBA" id="ARBA00023244"/>
    </source>
</evidence>
<comment type="caution">
    <text evidence="11">The sequence shown here is derived from an EMBL/GenBank/DDBJ whole genome shotgun (WGS) entry which is preliminary data.</text>
</comment>
<keyword evidence="5 9" id="KW-0627">Porphyrin biosynthesis</keyword>
<comment type="similarity">
    <text evidence="2 9">Belongs to the uroporphyrinogen-III synthase family.</text>
</comment>
<evidence type="ECO:0000256" key="8">
    <source>
        <dbReference type="ARBA" id="ARBA00048617"/>
    </source>
</evidence>
<evidence type="ECO:0000256" key="9">
    <source>
        <dbReference type="RuleBase" id="RU366031"/>
    </source>
</evidence>
<dbReference type="GO" id="GO:0004852">
    <property type="term" value="F:uroporphyrinogen-III synthase activity"/>
    <property type="evidence" value="ECO:0007669"/>
    <property type="project" value="UniProtKB-UniRule"/>
</dbReference>
<dbReference type="GO" id="GO:0006780">
    <property type="term" value="P:uroporphyrinogen III biosynthetic process"/>
    <property type="evidence" value="ECO:0007669"/>
    <property type="project" value="UniProtKB-UniRule"/>
</dbReference>
<evidence type="ECO:0000256" key="6">
    <source>
        <dbReference type="ARBA" id="ARBA00037589"/>
    </source>
</evidence>
<dbReference type="Proteomes" id="UP000216225">
    <property type="component" value="Unassembled WGS sequence"/>
</dbReference>
<dbReference type="AlphaFoldDB" id="A0A420K8D0"/>
<gene>
    <name evidence="11" type="ORF">CE154_017700</name>
</gene>
<comment type="catalytic activity">
    <reaction evidence="8 9">
        <text>hydroxymethylbilane = uroporphyrinogen III + H2O</text>
        <dbReference type="Rhea" id="RHEA:18965"/>
        <dbReference type="ChEBI" id="CHEBI:15377"/>
        <dbReference type="ChEBI" id="CHEBI:57308"/>
        <dbReference type="ChEBI" id="CHEBI:57845"/>
        <dbReference type="EC" id="4.2.1.75"/>
    </reaction>
</comment>
<dbReference type="PANTHER" id="PTHR38042">
    <property type="entry name" value="UROPORPHYRINOGEN-III SYNTHASE, CHLOROPLASTIC"/>
    <property type="match status" value="1"/>
</dbReference>
<dbReference type="EC" id="4.2.1.75" evidence="3 9"/>
<organism evidence="11 12">
    <name type="scientific">Alicycliphilus denitrificans</name>
    <dbReference type="NCBI Taxonomy" id="179636"/>
    <lineage>
        <taxon>Bacteria</taxon>
        <taxon>Pseudomonadati</taxon>
        <taxon>Pseudomonadota</taxon>
        <taxon>Betaproteobacteria</taxon>
        <taxon>Burkholderiales</taxon>
        <taxon>Comamonadaceae</taxon>
        <taxon>Alicycliphilus</taxon>
    </lineage>
</organism>
<dbReference type="InterPro" id="IPR003754">
    <property type="entry name" value="4pyrrol_synth_uPrphyn_synth"/>
</dbReference>
<name>A0A420K8D0_9BURK</name>
<evidence type="ECO:0000256" key="1">
    <source>
        <dbReference type="ARBA" id="ARBA00004772"/>
    </source>
</evidence>